<keyword evidence="10" id="KW-1015">Disulfide bond</keyword>
<evidence type="ECO:0000256" key="13">
    <source>
        <dbReference type="PIRSR" id="PIRSR600269-51"/>
    </source>
</evidence>
<proteinExistence type="inferred from homology"/>
<feature type="domain" description="Copper amine oxidase N3-terminal" evidence="16">
    <location>
        <begin position="105"/>
        <end position="202"/>
    </location>
</feature>
<comment type="cofactor">
    <cofactor evidence="1">
        <name>Cu cation</name>
        <dbReference type="ChEBI" id="CHEBI:23378"/>
    </cofactor>
</comment>
<dbReference type="OrthoDB" id="9772590at2"/>
<dbReference type="InterPro" id="IPR049948">
    <property type="entry name" value="Cu_Am_ox_TPQ-bd"/>
</dbReference>
<dbReference type="Proteomes" id="UP000231702">
    <property type="component" value="Unassembled WGS sequence"/>
</dbReference>
<dbReference type="Pfam" id="PF21994">
    <property type="entry name" value="AGAO-like_N2"/>
    <property type="match status" value="1"/>
</dbReference>
<dbReference type="InterPro" id="IPR016182">
    <property type="entry name" value="Cu_amine_oxidase_N-reg"/>
</dbReference>
<feature type="domain" description="AGAO-like N2" evidence="17">
    <location>
        <begin position="18"/>
        <end position="91"/>
    </location>
</feature>
<comment type="cofactor">
    <cofactor evidence="2">
        <name>Mn(2+)</name>
        <dbReference type="ChEBI" id="CHEBI:29035"/>
    </cofactor>
</comment>
<comment type="cofactor">
    <cofactor evidence="3">
        <name>Zn(2+)</name>
        <dbReference type="ChEBI" id="CHEBI:29105"/>
    </cofactor>
</comment>
<comment type="similarity">
    <text evidence="4 14">Belongs to the copper/topaquinone oxidase family.</text>
</comment>
<evidence type="ECO:0000256" key="3">
    <source>
        <dbReference type="ARBA" id="ARBA00001947"/>
    </source>
</evidence>
<evidence type="ECO:0000259" key="15">
    <source>
        <dbReference type="Pfam" id="PF01179"/>
    </source>
</evidence>
<dbReference type="SUPFAM" id="SSF49998">
    <property type="entry name" value="Amine oxidase catalytic domain"/>
    <property type="match status" value="1"/>
</dbReference>
<dbReference type="InterPro" id="IPR015798">
    <property type="entry name" value="Cu_amine_oxidase_C"/>
</dbReference>
<dbReference type="Proteomes" id="UP000231655">
    <property type="component" value="Unassembled WGS sequence"/>
</dbReference>
<keyword evidence="9 14" id="KW-0186">Copper</keyword>
<gene>
    <name evidence="18" type="ORF">CVM39_10050</name>
    <name evidence="19" type="ORF">SAMN06297129_1359</name>
</gene>
<evidence type="ECO:0000256" key="7">
    <source>
        <dbReference type="ARBA" id="ARBA00022772"/>
    </source>
</evidence>
<dbReference type="GO" id="GO:0008131">
    <property type="term" value="F:primary methylamine oxidase activity"/>
    <property type="evidence" value="ECO:0007669"/>
    <property type="project" value="InterPro"/>
</dbReference>
<evidence type="ECO:0000313" key="20">
    <source>
        <dbReference type="Proteomes" id="UP000231655"/>
    </source>
</evidence>
<dbReference type="InterPro" id="IPR015802">
    <property type="entry name" value="Cu_amine_oxidase_N3"/>
</dbReference>
<name>A0A285IMM0_9RHOB</name>
<dbReference type="EMBL" id="OBEA01000002">
    <property type="protein sequence ID" value="SNY48211.1"/>
    <property type="molecule type" value="Genomic_DNA"/>
</dbReference>
<dbReference type="EC" id="1.4.3.-" evidence="14"/>
<reference evidence="19 20" key="1">
    <citation type="submission" date="2017-09" db="EMBL/GenBank/DDBJ databases">
        <authorList>
            <person name="Ehlers B."/>
            <person name="Leendertz F.H."/>
        </authorList>
    </citation>
    <scope>NUCLEOTIDE SEQUENCE [LARGE SCALE GENOMIC DNA]</scope>
    <source>
        <strain evidence="19 20">CGMCC 1.12662</strain>
    </source>
</reference>
<dbReference type="PANTHER" id="PTHR10638">
    <property type="entry name" value="COPPER AMINE OXIDASE"/>
    <property type="match status" value="1"/>
</dbReference>
<evidence type="ECO:0000256" key="2">
    <source>
        <dbReference type="ARBA" id="ARBA00001936"/>
    </source>
</evidence>
<dbReference type="Gene3D" id="3.10.450.40">
    <property type="match status" value="2"/>
</dbReference>
<keyword evidence="8 14" id="KW-0560">Oxidoreductase</keyword>
<keyword evidence="21" id="KW-1185">Reference proteome</keyword>
<evidence type="ECO:0000256" key="1">
    <source>
        <dbReference type="ARBA" id="ARBA00001935"/>
    </source>
</evidence>
<evidence type="ECO:0000256" key="8">
    <source>
        <dbReference type="ARBA" id="ARBA00023002"/>
    </source>
</evidence>
<accession>A0A285IMM0</accession>
<feature type="active site" description="Proton acceptor" evidence="12">
    <location>
        <position position="306"/>
    </location>
</feature>
<keyword evidence="6 14" id="KW-0479">Metal-binding</keyword>
<evidence type="ECO:0000256" key="6">
    <source>
        <dbReference type="ARBA" id="ARBA00022723"/>
    </source>
</evidence>
<dbReference type="InterPro" id="IPR054157">
    <property type="entry name" value="AGAO-like_N2"/>
</dbReference>
<dbReference type="GO" id="GO:0005507">
    <property type="term" value="F:copper ion binding"/>
    <property type="evidence" value="ECO:0007669"/>
    <property type="project" value="InterPro"/>
</dbReference>
<dbReference type="NCBIfam" id="NF008559">
    <property type="entry name" value="PRK11504.1"/>
    <property type="match status" value="1"/>
</dbReference>
<evidence type="ECO:0000256" key="4">
    <source>
        <dbReference type="ARBA" id="ARBA00007983"/>
    </source>
</evidence>
<evidence type="ECO:0000256" key="11">
    <source>
        <dbReference type="ARBA" id="ARBA00023211"/>
    </source>
</evidence>
<reference evidence="18 21" key="2">
    <citation type="journal article" date="2018" name="Int. J. Syst. Evol. Microbiol.">
        <title>Pseudooceanicola lipolyticus sp. nov., a marine alphaproteobacterium, reclassification of Oceanicola flagellatus as Pseudooceanicola flagellatus comb. nov. and emended description of the genus Pseudooceanicola.</title>
        <authorList>
            <person name="Huang M.-M."/>
            <person name="Guo L.-L."/>
            <person name="Wu Y.-H."/>
            <person name="Lai Q.-L."/>
            <person name="Shao Z.-Z."/>
            <person name="Wang C.-S."/>
            <person name="Wu M."/>
            <person name="Xu X.-W."/>
        </authorList>
    </citation>
    <scope>NUCLEOTIDE SEQUENCE [LARGE SCALE GENOMIC DNA]</scope>
    <source>
        <strain evidence="18 21">Ar-45</strain>
    </source>
</reference>
<organism evidence="19 20">
    <name type="scientific">Pseudooceanicola antarcticus</name>
    <dbReference type="NCBI Taxonomy" id="1247613"/>
    <lineage>
        <taxon>Bacteria</taxon>
        <taxon>Pseudomonadati</taxon>
        <taxon>Pseudomonadota</taxon>
        <taxon>Alphaproteobacteria</taxon>
        <taxon>Rhodobacterales</taxon>
        <taxon>Paracoccaceae</taxon>
        <taxon>Pseudooceanicola</taxon>
    </lineage>
</organism>
<protein>
    <recommendedName>
        <fullName evidence="14">Amine oxidase</fullName>
        <ecNumber evidence="14">1.4.3.-</ecNumber>
    </recommendedName>
</protein>
<sequence length="658" mass="73539">MSESLQAAVKHPLDPISAAEVVRLKEILAEAGIAGENTRYSYVMLREPDHATLAAWTPGAEIPREIGVLVMDIVEQTLREMVVDIPAGAIVVDKALDPAKDGWGPVLDEDYVAAEEISKADPRFVEALAKRGITNLDQVFCCPLSAGMFGWEGEEGRRMLRVLSFYAPNPDAIHELWAHPIEGVVCHVDLLSREVLRFVDTGYMEIPETSGDYMDRDLGGPLRTDMKPLNITQPQGGSFTMQDNILRWQNWEVRVGFNGREGLTLHDISFNDRGRKRPILNRASVSEMVVPYGEPQPTHEWQNYFDAGEYQFGRLANSLVLGCDCLGEIHYVDATVVDDHCNPVELKNAICIHEEDFGTLWKHTCVFSGRSDVRRQRRLVVSFFVTVGNYDYGFYWYFYLDGKIELECKATGVVFTSGRPEGDYEWATEMAPRLGAPQHQHMFSARLDVAVDGQKNFVDEIDVKRLKIGEGNPVGNAFTRQITRLGSEAEAQRCARNEVMRTWRISSAETKNWVGEAPAYALIPEGLPLLLADDEASITKRAGFATKSLWVTQFDRDELWAAGYTPNQHPGGAGLPAYAAGNRNVDGEDIVVWHSFGLTHFPRTEDWPVMPVDYAGFTLRPENFFDRNPTLDVPEDPNGKECCHSNKTRAADACGCGD</sequence>
<dbReference type="InterPro" id="IPR036460">
    <property type="entry name" value="Cu_amine_oxidase_C_sf"/>
</dbReference>
<evidence type="ECO:0000256" key="9">
    <source>
        <dbReference type="ARBA" id="ARBA00023008"/>
    </source>
</evidence>
<evidence type="ECO:0000313" key="21">
    <source>
        <dbReference type="Proteomes" id="UP000231702"/>
    </source>
</evidence>
<evidence type="ECO:0000256" key="14">
    <source>
        <dbReference type="RuleBase" id="RU000672"/>
    </source>
</evidence>
<evidence type="ECO:0000313" key="18">
    <source>
        <dbReference type="EMBL" id="PJE28798.1"/>
    </source>
</evidence>
<comment type="cofactor">
    <cofactor evidence="14">
        <name>Cu cation</name>
        <dbReference type="ChEBI" id="CHEBI:23378"/>
    </cofactor>
    <text evidence="14">Contains 1 topaquinone per subunit.</text>
</comment>
<keyword evidence="11" id="KW-0464">Manganese</keyword>
<evidence type="ECO:0000256" key="5">
    <source>
        <dbReference type="ARBA" id="ARBA00011738"/>
    </source>
</evidence>
<evidence type="ECO:0000256" key="10">
    <source>
        <dbReference type="ARBA" id="ARBA00023157"/>
    </source>
</evidence>
<comment type="PTM">
    <text evidence="13 14">Topaquinone (TPQ) is generated by copper-dependent autoxidation of a specific tyrosyl residue.</text>
</comment>
<evidence type="ECO:0000256" key="12">
    <source>
        <dbReference type="PIRSR" id="PIRSR600269-50"/>
    </source>
</evidence>
<dbReference type="RefSeq" id="WP_097145110.1">
    <property type="nucleotide sequence ID" value="NZ_OBEA01000002.1"/>
</dbReference>
<dbReference type="FunFam" id="2.70.98.20:FF:000001">
    <property type="entry name" value="Amine oxidase"/>
    <property type="match status" value="1"/>
</dbReference>
<evidence type="ECO:0000259" key="17">
    <source>
        <dbReference type="Pfam" id="PF21994"/>
    </source>
</evidence>
<comment type="subunit">
    <text evidence="5">Homodimer.</text>
</comment>
<dbReference type="PROSITE" id="PS01164">
    <property type="entry name" value="COPPER_AMINE_OXID_1"/>
    <property type="match status" value="1"/>
</dbReference>
<keyword evidence="7 12" id="KW-0801">TPQ</keyword>
<dbReference type="GO" id="GO:0009308">
    <property type="term" value="P:amine metabolic process"/>
    <property type="evidence" value="ECO:0007669"/>
    <property type="project" value="UniProtKB-UniRule"/>
</dbReference>
<dbReference type="InterPro" id="IPR000269">
    <property type="entry name" value="Cu_amine_oxidase"/>
</dbReference>
<dbReference type="Gene3D" id="2.70.98.20">
    <property type="entry name" value="Copper amine oxidase, catalytic domain"/>
    <property type="match status" value="1"/>
</dbReference>
<evidence type="ECO:0000313" key="19">
    <source>
        <dbReference type="EMBL" id="SNY48211.1"/>
    </source>
</evidence>
<dbReference type="SUPFAM" id="SSF54416">
    <property type="entry name" value="Amine oxidase N-terminal region"/>
    <property type="match status" value="2"/>
</dbReference>
<feature type="modified residue" description="2',4',5'-topaquinone" evidence="13">
    <location>
        <position position="390"/>
    </location>
</feature>
<dbReference type="AlphaFoldDB" id="A0A285IMM0"/>
<dbReference type="Pfam" id="PF01179">
    <property type="entry name" value="Cu_amine_oxid"/>
    <property type="match status" value="1"/>
</dbReference>
<dbReference type="EMBL" id="PGTD01000016">
    <property type="protein sequence ID" value="PJE28798.1"/>
    <property type="molecule type" value="Genomic_DNA"/>
</dbReference>
<feature type="active site" description="Schiff-base intermediate with substrate; via topaquinone" evidence="12">
    <location>
        <position position="390"/>
    </location>
</feature>
<evidence type="ECO:0000259" key="16">
    <source>
        <dbReference type="Pfam" id="PF02728"/>
    </source>
</evidence>
<dbReference type="PANTHER" id="PTHR10638:SF86">
    <property type="entry name" value="COPPER AMINE OXIDASE 1-RELATED"/>
    <property type="match status" value="1"/>
</dbReference>
<feature type="domain" description="Copper amine oxidase catalytic" evidence="15">
    <location>
        <begin position="229"/>
        <end position="631"/>
    </location>
</feature>
<dbReference type="GO" id="GO:0048038">
    <property type="term" value="F:quinone binding"/>
    <property type="evidence" value="ECO:0007669"/>
    <property type="project" value="InterPro"/>
</dbReference>
<dbReference type="Pfam" id="PF02728">
    <property type="entry name" value="Cu_amine_oxidN3"/>
    <property type="match status" value="1"/>
</dbReference>